<keyword evidence="3 6" id="KW-0812">Transmembrane</keyword>
<evidence type="ECO:0000313" key="10">
    <source>
        <dbReference type="Proteomes" id="UP000013015"/>
    </source>
</evidence>
<evidence type="ECO:0000313" key="9">
    <source>
        <dbReference type="EMBL" id="ENO18463.1"/>
    </source>
</evidence>
<dbReference type="InterPro" id="IPR000515">
    <property type="entry name" value="MetI-like"/>
</dbReference>
<dbReference type="HOGENOM" id="CLU_046113_7_1_11"/>
<dbReference type="InterPro" id="IPR051204">
    <property type="entry name" value="ABC_transp_perm/SBD"/>
</dbReference>
<dbReference type="STRING" id="888050.HMPREF9004_1032"/>
<keyword evidence="5 6" id="KW-0472">Membrane</keyword>
<feature type="domain" description="ABC transmembrane type-1" evidence="8">
    <location>
        <begin position="27"/>
        <end position="206"/>
    </location>
</feature>
<dbReference type="Proteomes" id="UP000013015">
    <property type="component" value="Unassembled WGS sequence"/>
</dbReference>
<dbReference type="CDD" id="cd06261">
    <property type="entry name" value="TM_PBP2"/>
    <property type="match status" value="1"/>
</dbReference>
<dbReference type="SUPFAM" id="SSF161098">
    <property type="entry name" value="MetI-like"/>
    <property type="match status" value="1"/>
</dbReference>
<dbReference type="GO" id="GO:0005886">
    <property type="term" value="C:plasma membrane"/>
    <property type="evidence" value="ECO:0007669"/>
    <property type="project" value="UniProtKB-SubCell"/>
</dbReference>
<comment type="similarity">
    <text evidence="6">Belongs to the binding-protein-dependent transport system permease family.</text>
</comment>
<dbReference type="PROSITE" id="PS50928">
    <property type="entry name" value="ABC_TM1"/>
    <property type="match status" value="1"/>
</dbReference>
<evidence type="ECO:0000256" key="6">
    <source>
        <dbReference type="RuleBase" id="RU363032"/>
    </source>
</evidence>
<proteinExistence type="inferred from homology"/>
<comment type="subcellular location">
    <subcellularLocation>
        <location evidence="6">Cell membrane</location>
        <topology evidence="6">Multi-pass membrane protein</topology>
    </subcellularLocation>
    <subcellularLocation>
        <location evidence="1">Membrane</location>
        <topology evidence="1">Multi-pass membrane protein</topology>
    </subcellularLocation>
</comment>
<dbReference type="InterPro" id="IPR035906">
    <property type="entry name" value="MetI-like_sf"/>
</dbReference>
<reference evidence="9 10" key="1">
    <citation type="submission" date="2013-03" db="EMBL/GenBank/DDBJ databases">
        <title>Reference genome for the Human Microbiome Project.</title>
        <authorList>
            <person name="Aqrawi P."/>
            <person name="Ayvaz T."/>
            <person name="Bess C."/>
            <person name="Blankenburg K."/>
            <person name="Coyle M."/>
            <person name="Deng J."/>
            <person name="Forbes L."/>
            <person name="Fowler G."/>
            <person name="Francisco L."/>
            <person name="Fu Q."/>
            <person name="Gibbs R."/>
            <person name="Gross S."/>
            <person name="Gubbala S."/>
            <person name="Hale W."/>
            <person name="Hemphill L."/>
            <person name="Highlander S."/>
            <person name="Hirani K."/>
            <person name="Jackson L."/>
            <person name="Jakkamsetti A."/>
            <person name="Javaid M."/>
            <person name="Jayaseelan J.C."/>
            <person name="Jiang H."/>
            <person name="Joshi V."/>
            <person name="Korchina V."/>
            <person name="Kovar C."/>
            <person name="Lara F."/>
            <person name="Lee S."/>
            <person name="Liu Y."/>
            <person name="Mata R."/>
            <person name="Mathew T."/>
            <person name="Munidasa M."/>
            <person name="Muzny D."/>
            <person name="Nazareth L."/>
            <person name="Ngo R."/>
            <person name="Nguyen L."/>
            <person name="Nguyen N."/>
            <person name="Okwuonu G."/>
            <person name="Ongeri F."/>
            <person name="Palculict T."/>
            <person name="Patil S."/>
            <person name="Petrosino J."/>
            <person name="Pham C."/>
            <person name="Pham P."/>
            <person name="Pu L.-L."/>
            <person name="Qin X."/>
            <person name="Qu J."/>
            <person name="Reid J."/>
            <person name="Ross M."/>
            <person name="Ruth R."/>
            <person name="Saada N."/>
            <person name="San Lucas F."/>
            <person name="Santibanez J."/>
            <person name="Shang Y."/>
            <person name="Simmons D."/>
            <person name="Song X.-Z."/>
            <person name="Tang L.-Y."/>
            <person name="Thornton R."/>
            <person name="Warren J."/>
            <person name="Weissenberger G."/>
            <person name="Wilczek-Boney K."/>
            <person name="Worley K."/>
            <person name="Youmans B."/>
            <person name="Zhang J."/>
            <person name="Zhang L."/>
            <person name="Zhao Z."/>
            <person name="Zhou C."/>
            <person name="Zhu D."/>
            <person name="Zhu Y."/>
        </authorList>
    </citation>
    <scope>NUCLEOTIDE SEQUENCE [LARGE SCALE GENOMIC DNA]</scope>
    <source>
        <strain evidence="9 10">F0333</strain>
    </source>
</reference>
<organism evidence="9 10">
    <name type="scientific">Schaalia cardiffensis F0333</name>
    <dbReference type="NCBI Taxonomy" id="888050"/>
    <lineage>
        <taxon>Bacteria</taxon>
        <taxon>Bacillati</taxon>
        <taxon>Actinomycetota</taxon>
        <taxon>Actinomycetes</taxon>
        <taxon>Actinomycetales</taxon>
        <taxon>Actinomycetaceae</taxon>
        <taxon>Schaalia</taxon>
    </lineage>
</organism>
<dbReference type="GO" id="GO:0031460">
    <property type="term" value="P:glycine betaine transport"/>
    <property type="evidence" value="ECO:0007669"/>
    <property type="project" value="TreeGrafter"/>
</dbReference>
<evidence type="ECO:0000259" key="8">
    <source>
        <dbReference type="PROSITE" id="PS50928"/>
    </source>
</evidence>
<feature type="transmembrane region" description="Helical" evidence="6">
    <location>
        <begin position="185"/>
        <end position="209"/>
    </location>
</feature>
<dbReference type="Gene3D" id="1.10.3720.10">
    <property type="entry name" value="MetI-like"/>
    <property type="match status" value="1"/>
</dbReference>
<gene>
    <name evidence="9" type="primary">proZ</name>
    <name evidence="9" type="ORF">HMPREF9004_1032</name>
</gene>
<feature type="transmembrane region" description="Helical" evidence="6">
    <location>
        <begin position="30"/>
        <end position="53"/>
    </location>
</feature>
<comment type="caution">
    <text evidence="9">The sequence shown here is derived from an EMBL/GenBank/DDBJ whole genome shotgun (WGS) entry which is preliminary data.</text>
</comment>
<name>N6XB96_9ACTO</name>
<keyword evidence="10" id="KW-1185">Reference proteome</keyword>
<evidence type="ECO:0000256" key="7">
    <source>
        <dbReference type="SAM" id="MobiDB-lite"/>
    </source>
</evidence>
<evidence type="ECO:0000256" key="5">
    <source>
        <dbReference type="ARBA" id="ARBA00023136"/>
    </source>
</evidence>
<dbReference type="PATRIC" id="fig|888050.3.peg.979"/>
<dbReference type="PANTHER" id="PTHR30177:SF33">
    <property type="entry name" value="POSSIBLE OSMOPROTECTANT (GLYCINE BETAINE_CARNITINE_CHOLINE_L-PROLINE) TRANSPORT INTEGRAL MEMBRANE PROTEIN ABC TRANSPORTER PROZ"/>
    <property type="match status" value="1"/>
</dbReference>
<dbReference type="RefSeq" id="WP_005963068.1">
    <property type="nucleotide sequence ID" value="NZ_CP040505.1"/>
</dbReference>
<evidence type="ECO:0000256" key="1">
    <source>
        <dbReference type="ARBA" id="ARBA00004141"/>
    </source>
</evidence>
<keyword evidence="2 6" id="KW-0813">Transport</keyword>
<dbReference type="GO" id="GO:0055085">
    <property type="term" value="P:transmembrane transport"/>
    <property type="evidence" value="ECO:0007669"/>
    <property type="project" value="InterPro"/>
</dbReference>
<evidence type="ECO:0000256" key="4">
    <source>
        <dbReference type="ARBA" id="ARBA00022989"/>
    </source>
</evidence>
<protein>
    <submittedName>
        <fullName evidence="9">Glycine betaine/L-proline ABC superfamily ATP binding cassette transporter, permease protein</fullName>
    </submittedName>
</protein>
<keyword evidence="4 6" id="KW-1133">Transmembrane helix</keyword>
<sequence>MNLLMDALGWLAEPTHWVGAASIPVRLLQHLGLTFGVVALAALIALPLGIMIGHTGRFRFLIVATSGAARAIPTLGVLTLAGLWFGIGLAAPVLALLVLAIPPMLTATYTGIDSADPRAVDAARAIGLKEWQIIRFVELPAARTLILGGLRSTTLQVLATATLAAYTADAGLGRYLYIGLKTRDYGQMIAGAILVVALALVLDGLWVLVSRAASRRAGDGEVSPPVGGGGTASPPVGGGGTASPPVGGGGTASSAAEARSEAAEPTLRPDTTHASVPGAGPSSLSPNADHEPAPTSGSVPTGVTHATNATARPA</sequence>
<evidence type="ECO:0000256" key="3">
    <source>
        <dbReference type="ARBA" id="ARBA00022692"/>
    </source>
</evidence>
<dbReference type="eggNOG" id="COG1174">
    <property type="taxonomic scope" value="Bacteria"/>
</dbReference>
<dbReference type="PANTHER" id="PTHR30177">
    <property type="entry name" value="GLYCINE BETAINE/L-PROLINE TRANSPORT SYSTEM PERMEASE PROTEIN PROW"/>
    <property type="match status" value="1"/>
</dbReference>
<accession>N6XB96</accession>
<dbReference type="AlphaFoldDB" id="N6XB96"/>
<evidence type="ECO:0000256" key="2">
    <source>
        <dbReference type="ARBA" id="ARBA00022448"/>
    </source>
</evidence>
<feature type="compositionally biased region" description="Gly residues" evidence="7">
    <location>
        <begin position="226"/>
        <end position="251"/>
    </location>
</feature>
<feature type="transmembrane region" description="Helical" evidence="6">
    <location>
        <begin position="74"/>
        <end position="101"/>
    </location>
</feature>
<dbReference type="EMBL" id="AQHZ01000015">
    <property type="protein sequence ID" value="ENO18463.1"/>
    <property type="molecule type" value="Genomic_DNA"/>
</dbReference>
<feature type="compositionally biased region" description="Polar residues" evidence="7">
    <location>
        <begin position="295"/>
        <end position="314"/>
    </location>
</feature>
<feature type="region of interest" description="Disordered" evidence="7">
    <location>
        <begin position="217"/>
        <end position="314"/>
    </location>
</feature>
<dbReference type="Pfam" id="PF00528">
    <property type="entry name" value="BPD_transp_1"/>
    <property type="match status" value="1"/>
</dbReference>